<dbReference type="WBParaSite" id="DME_0000577901-mRNA-1">
    <property type="protein sequence ID" value="DME_0000577901-mRNA-1"/>
    <property type="gene ID" value="DME_0000577901"/>
</dbReference>
<reference evidence="5" key="1">
    <citation type="submission" date="2017-02" db="UniProtKB">
        <authorList>
            <consortium name="WormBaseParasite"/>
        </authorList>
    </citation>
    <scope>IDENTIFICATION</scope>
</reference>
<evidence type="ECO:0000313" key="5">
    <source>
        <dbReference type="WBParaSite" id="DME_0000577901-mRNA-1"/>
    </source>
</evidence>
<evidence type="ECO:0000313" key="4">
    <source>
        <dbReference type="Proteomes" id="UP000274756"/>
    </source>
</evidence>
<dbReference type="Proteomes" id="UP000274756">
    <property type="component" value="Unassembled WGS sequence"/>
</dbReference>
<evidence type="ECO:0000313" key="3">
    <source>
        <dbReference type="Proteomes" id="UP000038040"/>
    </source>
</evidence>
<keyword evidence="4" id="KW-1185">Reference proteome</keyword>
<feature type="region of interest" description="Disordered" evidence="1">
    <location>
        <begin position="1"/>
        <end position="34"/>
    </location>
</feature>
<gene>
    <name evidence="2" type="ORF">DME_LOCUS773</name>
</gene>
<feature type="compositionally biased region" description="Low complexity" evidence="1">
    <location>
        <begin position="22"/>
        <end position="31"/>
    </location>
</feature>
<evidence type="ECO:0000313" key="2">
    <source>
        <dbReference type="EMBL" id="VDN50800.1"/>
    </source>
</evidence>
<accession>A0A0N4UEH2</accession>
<dbReference type="AlphaFoldDB" id="A0A0N4UEH2"/>
<protein>
    <submittedName>
        <fullName evidence="2 5">Uncharacterized protein</fullName>
    </submittedName>
</protein>
<feature type="region of interest" description="Disordered" evidence="1">
    <location>
        <begin position="59"/>
        <end position="85"/>
    </location>
</feature>
<evidence type="ECO:0000256" key="1">
    <source>
        <dbReference type="SAM" id="MobiDB-lite"/>
    </source>
</evidence>
<reference evidence="2 4" key="2">
    <citation type="submission" date="2018-11" db="EMBL/GenBank/DDBJ databases">
        <authorList>
            <consortium name="Pathogen Informatics"/>
        </authorList>
    </citation>
    <scope>NUCLEOTIDE SEQUENCE [LARGE SCALE GENOMIC DNA]</scope>
</reference>
<dbReference type="Proteomes" id="UP000038040">
    <property type="component" value="Unplaced"/>
</dbReference>
<dbReference type="EMBL" id="UYYG01000008">
    <property type="protein sequence ID" value="VDN50800.1"/>
    <property type="molecule type" value="Genomic_DNA"/>
</dbReference>
<feature type="compositionally biased region" description="Acidic residues" evidence="1">
    <location>
        <begin position="1"/>
        <end position="10"/>
    </location>
</feature>
<organism evidence="3 5">
    <name type="scientific">Dracunculus medinensis</name>
    <name type="common">Guinea worm</name>
    <dbReference type="NCBI Taxonomy" id="318479"/>
    <lineage>
        <taxon>Eukaryota</taxon>
        <taxon>Metazoa</taxon>
        <taxon>Ecdysozoa</taxon>
        <taxon>Nematoda</taxon>
        <taxon>Chromadorea</taxon>
        <taxon>Rhabditida</taxon>
        <taxon>Spirurina</taxon>
        <taxon>Dracunculoidea</taxon>
        <taxon>Dracunculidae</taxon>
        <taxon>Dracunculus</taxon>
    </lineage>
</organism>
<sequence length="156" mass="17510">MYTDEGEGESNDGKKRSTGECQQPPGGSQQPVVKRVAVKKQLLEARKQSGCAKLQIKTNSSYTSKTPDPEQGLIERETSSASRTSIKNLTNPQIRRLLYQKLMSIKRLTVFSKQHSGYYKGFDSDKLRVEKMGNVIRQFRLSTTSCFLNANKAVNC</sequence>
<name>A0A0N4UEH2_DRAME</name>
<proteinExistence type="predicted"/>